<keyword evidence="2" id="KW-0812">Transmembrane</keyword>
<dbReference type="Proteomes" id="UP001236585">
    <property type="component" value="Chromosome"/>
</dbReference>
<dbReference type="EMBL" id="CP126981">
    <property type="protein sequence ID" value="WIM87141.1"/>
    <property type="molecule type" value="Genomic_DNA"/>
</dbReference>
<accession>A0ABY8VW20</accession>
<dbReference type="InterPro" id="IPR007969">
    <property type="entry name" value="DUF732"/>
</dbReference>
<protein>
    <submittedName>
        <fullName evidence="4">DUF732 domain-containing protein</fullName>
    </submittedName>
</protein>
<keyword evidence="2" id="KW-1133">Transmembrane helix</keyword>
<sequence length="140" mass="14673">MTTPNPDPKPLPVLAIVAAMLLLVGAFTAVFVFGRLKQDGAHPASSPGAMSPTAAADSPGKESQFIRRLEVQNLQLDRSDAAAVGDAHHVCERFLGGESKGQIISEMLQGSPGMSPDTATDFADTAIDVYCPDGHRDDPT</sequence>
<feature type="region of interest" description="Disordered" evidence="1">
    <location>
        <begin position="39"/>
        <end position="63"/>
    </location>
</feature>
<name>A0ABY8VW20_9MYCO</name>
<proteinExistence type="predicted"/>
<dbReference type="RefSeq" id="WP_285186755.1">
    <property type="nucleotide sequence ID" value="NZ_CP126981.1"/>
</dbReference>
<keyword evidence="5" id="KW-1185">Reference proteome</keyword>
<keyword evidence="2" id="KW-0472">Membrane</keyword>
<feature type="transmembrane region" description="Helical" evidence="2">
    <location>
        <begin position="12"/>
        <end position="33"/>
    </location>
</feature>
<evidence type="ECO:0000256" key="2">
    <source>
        <dbReference type="SAM" id="Phobius"/>
    </source>
</evidence>
<evidence type="ECO:0000256" key="1">
    <source>
        <dbReference type="SAM" id="MobiDB-lite"/>
    </source>
</evidence>
<evidence type="ECO:0000259" key="3">
    <source>
        <dbReference type="Pfam" id="PF05305"/>
    </source>
</evidence>
<evidence type="ECO:0000313" key="4">
    <source>
        <dbReference type="EMBL" id="WIM87141.1"/>
    </source>
</evidence>
<evidence type="ECO:0000313" key="5">
    <source>
        <dbReference type="Proteomes" id="UP001236585"/>
    </source>
</evidence>
<reference evidence="4 5" key="1">
    <citation type="journal article" date="2023" name="Microbiol. Resour. Announc.">
        <title>Complete Genome Sequence of Mycobacterium wuenschmanii, a novel Nontuberculous Mycobacterium Isolated from a captive population of Amazon Milk Frogs.</title>
        <authorList>
            <person name="Hicks J."/>
            <person name="Zeineldin M."/>
            <person name="Ward H."/>
            <person name="Wuenschmann A."/>
            <person name="Camp P."/>
            <person name="Farrell D."/>
            <person name="Lehman K."/>
            <person name="Thacker T."/>
            <person name="Cuthbert E."/>
        </authorList>
    </citation>
    <scope>NUCLEOTIDE SEQUENCE [LARGE SCALE GENOMIC DNA]</scope>
    <source>
        <strain evidence="4 5">Wuenschmanii</strain>
    </source>
</reference>
<gene>
    <name evidence="4" type="ORF">PT015_20105</name>
</gene>
<dbReference type="Pfam" id="PF05305">
    <property type="entry name" value="DUF732"/>
    <property type="match status" value="1"/>
</dbReference>
<organism evidence="4 5">
    <name type="scientific">Candidatus Mycobacterium wuenschmannii</name>
    <dbReference type="NCBI Taxonomy" id="3027808"/>
    <lineage>
        <taxon>Bacteria</taxon>
        <taxon>Bacillati</taxon>
        <taxon>Actinomycetota</taxon>
        <taxon>Actinomycetes</taxon>
        <taxon>Mycobacteriales</taxon>
        <taxon>Mycobacteriaceae</taxon>
        <taxon>Mycobacterium</taxon>
    </lineage>
</organism>
<feature type="domain" description="DUF732" evidence="3">
    <location>
        <begin position="62"/>
        <end position="133"/>
    </location>
</feature>